<gene>
    <name evidence="2" type="ordered locus">XALc_0176</name>
</gene>
<protein>
    <submittedName>
        <fullName evidence="2">Uncharacterized protein</fullName>
    </submittedName>
</protein>
<dbReference type="KEGG" id="xal:XALC_0176"/>
<dbReference type="AlphaFoldDB" id="D2U8I3"/>
<feature type="compositionally biased region" description="Basic and acidic residues" evidence="1">
    <location>
        <begin position="83"/>
        <end position="96"/>
    </location>
</feature>
<organism evidence="2 3">
    <name type="scientific">Xanthomonas albilineans (strain GPE PC73 / CFBP 7063)</name>
    <dbReference type="NCBI Taxonomy" id="380358"/>
    <lineage>
        <taxon>Bacteria</taxon>
        <taxon>Pseudomonadati</taxon>
        <taxon>Pseudomonadota</taxon>
        <taxon>Gammaproteobacteria</taxon>
        <taxon>Lysobacterales</taxon>
        <taxon>Lysobacteraceae</taxon>
        <taxon>Xanthomonas</taxon>
    </lineage>
</organism>
<evidence type="ECO:0000313" key="3">
    <source>
        <dbReference type="Proteomes" id="UP000001890"/>
    </source>
</evidence>
<name>D2U8I3_XANAP</name>
<feature type="region of interest" description="Disordered" evidence="1">
    <location>
        <begin position="83"/>
        <end position="119"/>
    </location>
</feature>
<proteinExistence type="predicted"/>
<keyword evidence="3" id="KW-1185">Reference proteome</keyword>
<sequence length="119" mass="13041">MPATALKKLDAAYFASTTAQVQQEIWRDAMRYRWLRLQPVDGGPYGLPRIAIPQSPNAGDFVNDDDADESIDTAMLAAMLDAERAQEQAEQKKEAGADETDYTPGELDPTAPGQEVERG</sequence>
<dbReference type="STRING" id="380358.XALC_0176"/>
<dbReference type="Proteomes" id="UP000001890">
    <property type="component" value="Chromosome"/>
</dbReference>
<dbReference type="EMBL" id="FP565176">
    <property type="protein sequence ID" value="CBA14722.1"/>
    <property type="molecule type" value="Genomic_DNA"/>
</dbReference>
<evidence type="ECO:0000256" key="1">
    <source>
        <dbReference type="SAM" id="MobiDB-lite"/>
    </source>
</evidence>
<accession>D2U8I3</accession>
<evidence type="ECO:0000313" key="2">
    <source>
        <dbReference type="EMBL" id="CBA14722.1"/>
    </source>
</evidence>
<reference evidence="2 3" key="1">
    <citation type="journal article" date="2009" name="BMC Genomics">
        <title>The complete genome sequence of Xanthomonas albilineans provides new insights into the reductive genome evolution of the xylem-limited Xanthomonadaceae.</title>
        <authorList>
            <person name="Pieretti I."/>
            <person name="Royer M."/>
            <person name="Barbe V."/>
            <person name="Carrere S."/>
            <person name="Koebnik R."/>
            <person name="Cociancich S."/>
            <person name="Couloux A."/>
            <person name="Darrasse A."/>
            <person name="Gouzy J."/>
            <person name="Jacques M.A."/>
            <person name="Lauber E."/>
            <person name="Manceau C."/>
            <person name="Mangenot S."/>
            <person name="Poussier S."/>
            <person name="Segurens B."/>
            <person name="Szurek B."/>
            <person name="Verdier V."/>
            <person name="Arlat M."/>
            <person name="Rott P."/>
        </authorList>
    </citation>
    <scope>NUCLEOTIDE SEQUENCE [LARGE SCALE GENOMIC DNA]</scope>
    <source>
        <strain evidence="3">GPE PC73 / CFBP 7063</strain>
    </source>
</reference>